<evidence type="ECO:0008006" key="4">
    <source>
        <dbReference type="Google" id="ProtNLM"/>
    </source>
</evidence>
<protein>
    <recommendedName>
        <fullName evidence="4">DUF3311 domain-containing protein</fullName>
    </recommendedName>
</protein>
<keyword evidence="3" id="KW-1185">Reference proteome</keyword>
<accession>A0A951J0J8</accession>
<proteinExistence type="predicted"/>
<name>A0A951J0J8_9BACT</name>
<organism evidence="2 3">
    <name type="scientific">Arthrospiribacter ruber</name>
    <dbReference type="NCBI Taxonomy" id="2487934"/>
    <lineage>
        <taxon>Bacteria</taxon>
        <taxon>Pseudomonadati</taxon>
        <taxon>Bacteroidota</taxon>
        <taxon>Cytophagia</taxon>
        <taxon>Cytophagales</taxon>
        <taxon>Cyclobacteriaceae</taxon>
        <taxon>Arthrospiribacter</taxon>
    </lineage>
</organism>
<gene>
    <name evidence="2" type="ORF">EGN73_15260</name>
</gene>
<feature type="transmembrane region" description="Helical" evidence="1">
    <location>
        <begin position="9"/>
        <end position="29"/>
    </location>
</feature>
<evidence type="ECO:0000256" key="1">
    <source>
        <dbReference type="SAM" id="Phobius"/>
    </source>
</evidence>
<evidence type="ECO:0000313" key="2">
    <source>
        <dbReference type="EMBL" id="MBW3469157.1"/>
    </source>
</evidence>
<keyword evidence="1" id="KW-0812">Transmembrane</keyword>
<sequence length="69" mass="8027">MKEALKSQYLWTVFFLGMFLLNYPLMAIYNVDQKLAGIPLLYFSVFSIWVSLIGLTYLVVKKTRTDKNA</sequence>
<feature type="transmembrane region" description="Helical" evidence="1">
    <location>
        <begin position="41"/>
        <end position="60"/>
    </location>
</feature>
<keyword evidence="1" id="KW-0472">Membrane</keyword>
<evidence type="ECO:0000313" key="3">
    <source>
        <dbReference type="Proteomes" id="UP000727490"/>
    </source>
</evidence>
<dbReference type="AlphaFoldDB" id="A0A951J0J8"/>
<dbReference type="RefSeq" id="WP_219291687.1">
    <property type="nucleotide sequence ID" value="NZ_RPHB01000007.1"/>
</dbReference>
<dbReference type="Proteomes" id="UP000727490">
    <property type="component" value="Unassembled WGS sequence"/>
</dbReference>
<dbReference type="EMBL" id="RPHB01000007">
    <property type="protein sequence ID" value="MBW3469157.1"/>
    <property type="molecule type" value="Genomic_DNA"/>
</dbReference>
<reference evidence="2 3" key="1">
    <citation type="journal article" date="2020" name="Syst. Appl. Microbiol.">
        <title>Arthrospiribacter ruber gen. nov., sp. nov., a novel bacterium isolated from Arthrospira cultures.</title>
        <authorList>
            <person name="Waleron M."/>
            <person name="Misztak A."/>
            <person name="Waleron M.M."/>
            <person name="Furmaniak M."/>
            <person name="Mrozik A."/>
            <person name="Waleron K."/>
        </authorList>
    </citation>
    <scope>NUCLEOTIDE SEQUENCE [LARGE SCALE GENOMIC DNA]</scope>
    <source>
        <strain evidence="2 3">DPMB0001</strain>
    </source>
</reference>
<comment type="caution">
    <text evidence="2">The sequence shown here is derived from an EMBL/GenBank/DDBJ whole genome shotgun (WGS) entry which is preliminary data.</text>
</comment>
<keyword evidence="1" id="KW-1133">Transmembrane helix</keyword>